<feature type="transmembrane region" description="Helical" evidence="1">
    <location>
        <begin position="153"/>
        <end position="174"/>
    </location>
</feature>
<evidence type="ECO:0000259" key="2">
    <source>
        <dbReference type="Pfam" id="PF10110"/>
    </source>
</evidence>
<protein>
    <recommendedName>
        <fullName evidence="2">Glycerophosphoryl diester phosphodiesterase membrane domain-containing protein</fullName>
    </recommendedName>
</protein>
<reference evidence="3 4" key="1">
    <citation type="submission" date="2018-03" db="EMBL/GenBank/DDBJ databases">
        <title>The draft genome of Mesorhizobium sp. 6GN-30.</title>
        <authorList>
            <person name="Liu L."/>
            <person name="Li L."/>
            <person name="Wang T."/>
            <person name="Zhang X."/>
            <person name="Liang L."/>
        </authorList>
    </citation>
    <scope>NUCLEOTIDE SEQUENCE [LARGE SCALE GENOMIC DNA]</scope>
    <source>
        <strain evidence="3 4">6GN30</strain>
    </source>
</reference>
<dbReference type="PANTHER" id="PTHR40076:SF1">
    <property type="entry name" value="MEMBRANE PROTEIN"/>
    <property type="match status" value="1"/>
</dbReference>
<feature type="domain" description="Glycerophosphoryl diester phosphodiesterase membrane" evidence="2">
    <location>
        <begin position="137"/>
        <end position="234"/>
    </location>
</feature>
<proteinExistence type="predicted"/>
<name>A0A2P7RJC5_9HYPH</name>
<comment type="caution">
    <text evidence="3">The sequence shown here is derived from an EMBL/GenBank/DDBJ whole genome shotgun (WGS) entry which is preliminary data.</text>
</comment>
<evidence type="ECO:0000313" key="4">
    <source>
        <dbReference type="Proteomes" id="UP000241229"/>
    </source>
</evidence>
<accession>A0A2P7RJC5</accession>
<dbReference type="AlphaFoldDB" id="A0A2P7RJC5"/>
<dbReference type="EMBL" id="PXYK01000051">
    <property type="protein sequence ID" value="PSJ50322.1"/>
    <property type="molecule type" value="Genomic_DNA"/>
</dbReference>
<dbReference type="InterPro" id="IPR018476">
    <property type="entry name" value="GlyceroP-diester-Pdiesterase_M"/>
</dbReference>
<feature type="transmembrane region" description="Helical" evidence="1">
    <location>
        <begin position="76"/>
        <end position="99"/>
    </location>
</feature>
<sequence length="265" mass="28227">MSMASYDRPAAFRIGRVFGDTFNVLGRNLGLCIGLAAIFSGLPTFLYQLWTGNQVEAALVSAETGTPSPPEFGASFILAGLVGFIIYMVLTSILQAALVRTTIEDLNGEKPTFADSLSRALAVLLPIIGLSLLMYLGITIGFMLLIIPGLYLLVRWSAAVPVLVHERLGVLASMKRSAELTKGSRWRIFGLFVILILAIWVLQMALGLLALAIMPLLGTVLATAVGALLSAVASVIASIAVAVAYVELRYVKEGADVKQLAEIFA</sequence>
<keyword evidence="4" id="KW-1185">Reference proteome</keyword>
<feature type="transmembrane region" description="Helical" evidence="1">
    <location>
        <begin position="29"/>
        <end position="50"/>
    </location>
</feature>
<feature type="transmembrane region" description="Helical" evidence="1">
    <location>
        <begin position="120"/>
        <end position="147"/>
    </location>
</feature>
<dbReference type="PANTHER" id="PTHR40076">
    <property type="entry name" value="MEMBRANE PROTEIN-RELATED"/>
    <property type="match status" value="1"/>
</dbReference>
<keyword evidence="1" id="KW-0472">Membrane</keyword>
<dbReference type="Pfam" id="PF10110">
    <property type="entry name" value="GPDPase_memb"/>
    <property type="match status" value="1"/>
</dbReference>
<evidence type="ECO:0000256" key="1">
    <source>
        <dbReference type="SAM" id="Phobius"/>
    </source>
</evidence>
<gene>
    <name evidence="3" type="ORF">C7I84_28600</name>
</gene>
<keyword evidence="1" id="KW-0812">Transmembrane</keyword>
<dbReference type="Proteomes" id="UP000241229">
    <property type="component" value="Unassembled WGS sequence"/>
</dbReference>
<feature type="transmembrane region" description="Helical" evidence="1">
    <location>
        <begin position="220"/>
        <end position="246"/>
    </location>
</feature>
<keyword evidence="1" id="KW-1133">Transmembrane helix</keyword>
<feature type="transmembrane region" description="Helical" evidence="1">
    <location>
        <begin position="186"/>
        <end position="214"/>
    </location>
</feature>
<evidence type="ECO:0000313" key="3">
    <source>
        <dbReference type="EMBL" id="PSJ50322.1"/>
    </source>
</evidence>
<dbReference type="RefSeq" id="WP_106775610.1">
    <property type="nucleotide sequence ID" value="NZ_PXYK01000051.1"/>
</dbReference>
<organism evidence="3 4">
    <name type="scientific">Kumtagia ephedrae</name>
    <dbReference type="NCBI Taxonomy" id="2116701"/>
    <lineage>
        <taxon>Bacteria</taxon>
        <taxon>Pseudomonadati</taxon>
        <taxon>Pseudomonadota</taxon>
        <taxon>Alphaproteobacteria</taxon>
        <taxon>Hyphomicrobiales</taxon>
        <taxon>Phyllobacteriaceae</taxon>
        <taxon>Kumtagia</taxon>
    </lineage>
</organism>
<dbReference type="InterPro" id="IPR010380">
    <property type="entry name" value="DUF975"/>
</dbReference>